<dbReference type="PROSITE" id="PS50005">
    <property type="entry name" value="TPR"/>
    <property type="match status" value="3"/>
</dbReference>
<proteinExistence type="predicted"/>
<dbReference type="GO" id="GO:0009279">
    <property type="term" value="C:cell outer membrane"/>
    <property type="evidence" value="ECO:0007669"/>
    <property type="project" value="TreeGrafter"/>
</dbReference>
<keyword evidence="1" id="KW-0677">Repeat</keyword>
<dbReference type="InterPro" id="IPR050498">
    <property type="entry name" value="Ycf3"/>
</dbReference>
<keyword evidence="2" id="KW-0802">TPR repeat</keyword>
<feature type="non-terminal residue" evidence="3">
    <location>
        <position position="1"/>
    </location>
</feature>
<dbReference type="InterPro" id="IPR019734">
    <property type="entry name" value="TPR_rpt"/>
</dbReference>
<sequence length="235" mass="27568">GRCLVYGEKIYEEYGAIFRGESPWENLLDKYRANLALIDYSEKRSRPNLRDRLWEDRDWQLIYWDDKSMLYIRNLPQNQALINRLGYRFLNPDGEIIDIARIEWVIEELKRKSKEEPSSFLAHHLLGIAYGEKEEFNLAIAEFQEALKLNPDEATIHSNLAVAYFKKGLTDEAIQEFQEALALNPDSAELHFNLAHAYLEANMPKEAKAEFQKALKIKPEIQEAMFELFRERVGK</sequence>
<dbReference type="Pfam" id="PF13432">
    <property type="entry name" value="TPR_16"/>
    <property type="match status" value="1"/>
</dbReference>
<dbReference type="AlphaFoldDB" id="X1NHU5"/>
<dbReference type="SUPFAM" id="SSF48452">
    <property type="entry name" value="TPR-like"/>
    <property type="match status" value="1"/>
</dbReference>
<evidence type="ECO:0000313" key="3">
    <source>
        <dbReference type="EMBL" id="GAI18249.1"/>
    </source>
</evidence>
<dbReference type="GO" id="GO:0046813">
    <property type="term" value="P:receptor-mediated virion attachment to host cell"/>
    <property type="evidence" value="ECO:0007669"/>
    <property type="project" value="TreeGrafter"/>
</dbReference>
<dbReference type="SMART" id="SM00028">
    <property type="entry name" value="TPR"/>
    <property type="match status" value="3"/>
</dbReference>
<reference evidence="3" key="1">
    <citation type="journal article" date="2014" name="Front. Microbiol.">
        <title>High frequency of phylogenetically diverse reductive dehalogenase-homologous genes in deep subseafloor sedimentary metagenomes.</title>
        <authorList>
            <person name="Kawai M."/>
            <person name="Futagami T."/>
            <person name="Toyoda A."/>
            <person name="Takaki Y."/>
            <person name="Nishi S."/>
            <person name="Hori S."/>
            <person name="Arai W."/>
            <person name="Tsubouchi T."/>
            <person name="Morono Y."/>
            <person name="Uchiyama I."/>
            <person name="Ito T."/>
            <person name="Fujiyama A."/>
            <person name="Inagaki F."/>
            <person name="Takami H."/>
        </authorList>
    </citation>
    <scope>NUCLEOTIDE SEQUENCE</scope>
    <source>
        <strain evidence="3">Expedition CK06-06</strain>
    </source>
</reference>
<protein>
    <submittedName>
        <fullName evidence="3">Uncharacterized protein</fullName>
    </submittedName>
</protein>
<dbReference type="EMBL" id="BARV01004527">
    <property type="protein sequence ID" value="GAI18249.1"/>
    <property type="molecule type" value="Genomic_DNA"/>
</dbReference>
<dbReference type="PROSITE" id="PS50293">
    <property type="entry name" value="TPR_REGION"/>
    <property type="match status" value="1"/>
</dbReference>
<accession>X1NHU5</accession>
<name>X1NHU5_9ZZZZ</name>
<gene>
    <name evidence="3" type="ORF">S06H3_09991</name>
</gene>
<organism evidence="3">
    <name type="scientific">marine sediment metagenome</name>
    <dbReference type="NCBI Taxonomy" id="412755"/>
    <lineage>
        <taxon>unclassified sequences</taxon>
        <taxon>metagenomes</taxon>
        <taxon>ecological metagenomes</taxon>
    </lineage>
</organism>
<dbReference type="PANTHER" id="PTHR44858">
    <property type="entry name" value="TETRATRICOPEPTIDE REPEAT PROTEIN 6"/>
    <property type="match status" value="1"/>
</dbReference>
<dbReference type="Gene3D" id="1.25.40.10">
    <property type="entry name" value="Tetratricopeptide repeat domain"/>
    <property type="match status" value="1"/>
</dbReference>
<evidence type="ECO:0000256" key="2">
    <source>
        <dbReference type="ARBA" id="ARBA00022803"/>
    </source>
</evidence>
<dbReference type="InterPro" id="IPR011990">
    <property type="entry name" value="TPR-like_helical_dom_sf"/>
</dbReference>
<comment type="caution">
    <text evidence="3">The sequence shown here is derived from an EMBL/GenBank/DDBJ whole genome shotgun (WGS) entry which is preliminary data.</text>
</comment>
<dbReference type="PANTHER" id="PTHR44858:SF1">
    <property type="entry name" value="UDP-N-ACETYLGLUCOSAMINE--PEPTIDE N-ACETYLGLUCOSAMINYLTRANSFERASE SPINDLY-RELATED"/>
    <property type="match status" value="1"/>
</dbReference>
<evidence type="ECO:0000256" key="1">
    <source>
        <dbReference type="ARBA" id="ARBA00022737"/>
    </source>
</evidence>